<name>A0ABQ2RYX1_9DEIO</name>
<accession>A0ABQ2RYX1</accession>
<dbReference type="Proteomes" id="UP000644548">
    <property type="component" value="Unassembled WGS sequence"/>
</dbReference>
<reference evidence="2" key="1">
    <citation type="journal article" date="2019" name="Int. J. Syst. Evol. Microbiol.">
        <title>The Global Catalogue of Microorganisms (GCM) 10K type strain sequencing project: providing services to taxonomists for standard genome sequencing and annotation.</title>
        <authorList>
            <consortium name="The Broad Institute Genomics Platform"/>
            <consortium name="The Broad Institute Genome Sequencing Center for Infectious Disease"/>
            <person name="Wu L."/>
            <person name="Ma J."/>
        </authorList>
    </citation>
    <scope>NUCLEOTIDE SEQUENCE [LARGE SCALE GENOMIC DNA]</scope>
    <source>
        <strain evidence="2">JCM 31405</strain>
    </source>
</reference>
<dbReference type="RefSeq" id="WP_189071622.1">
    <property type="nucleotide sequence ID" value="NZ_BMQN01000001.1"/>
</dbReference>
<evidence type="ECO:0008006" key="3">
    <source>
        <dbReference type="Google" id="ProtNLM"/>
    </source>
</evidence>
<keyword evidence="2" id="KW-1185">Reference proteome</keyword>
<sequence>MNAQEYWQPYLEKYCDVEFSPSTDKYLCDIGLPSRLSWESTPSLSHFNIHRPELFRLGLSIGGQHGIYIYIDKFDEGVYVYDPALDTPVWKINSNIGKFLEFLMLYRELIYGRIHEGRASGIIEELYGIDPGGFGNYDNLSDSWWGYYFKASQEELIEQLKNDEG</sequence>
<organism evidence="1 2">
    <name type="scientific">Deinococcus sedimenti</name>
    <dbReference type="NCBI Taxonomy" id="1867090"/>
    <lineage>
        <taxon>Bacteria</taxon>
        <taxon>Thermotogati</taxon>
        <taxon>Deinococcota</taxon>
        <taxon>Deinococci</taxon>
        <taxon>Deinococcales</taxon>
        <taxon>Deinococcaceae</taxon>
        <taxon>Deinococcus</taxon>
    </lineage>
</organism>
<proteinExistence type="predicted"/>
<dbReference type="EMBL" id="BMQN01000001">
    <property type="protein sequence ID" value="GGR81591.1"/>
    <property type="molecule type" value="Genomic_DNA"/>
</dbReference>
<gene>
    <name evidence="1" type="ORF">GCM10008960_05700</name>
</gene>
<protein>
    <recommendedName>
        <fullName evidence="3">Knr4/Smi1-like domain-containing protein</fullName>
    </recommendedName>
</protein>
<evidence type="ECO:0000313" key="1">
    <source>
        <dbReference type="EMBL" id="GGR81591.1"/>
    </source>
</evidence>
<comment type="caution">
    <text evidence="1">The sequence shown here is derived from an EMBL/GenBank/DDBJ whole genome shotgun (WGS) entry which is preliminary data.</text>
</comment>
<evidence type="ECO:0000313" key="2">
    <source>
        <dbReference type="Proteomes" id="UP000644548"/>
    </source>
</evidence>